<feature type="compositionally biased region" description="Basic and acidic residues" evidence="1">
    <location>
        <begin position="1001"/>
        <end position="1011"/>
    </location>
</feature>
<dbReference type="GO" id="GO:0000387">
    <property type="term" value="P:spliceosomal snRNP assembly"/>
    <property type="evidence" value="ECO:0007669"/>
    <property type="project" value="InterPro"/>
</dbReference>
<sequence length="1121" mass="124037">MCVLASAAMDKDSAVLQGAFLQADQLCLPSSLSQMQKADWSRVKLPILQALRDICGLSDQPSLPALTWQKKIVCVVWLKLMSREAEEDVEKEWRDNPFFSLQNGLPEVSRVVLLELVKSLSAAPVFARLLLCLPQQQICTELQMLAEHLRMDPNPEDVCFFLKVWWELWKGRDKCQTQEDKDLEMMFVSQFARLSSDCPSVSPQAAKRLKLDLPASSANTDVLHVLLHALKNMKDQVSTTDLCLQSLLVCLDALYTSFLIDQEVVLPVKEKLLILCRVVDTKGQTQAWSPKLLQEALRDLRASHSPAPFQPSRMTLSQALKIVIELTEFWLEQDLLRAPGCSAFLLQQSVQRVLAALEETGTSEDVTEKSTLRGLLSCLSLPAIETPPQVQAQVAATVISHHLEDYEEFAALFASQLSWTHEELWMDCLEKNHTAFMQPNTLISLSSTLVSHLQRGNVNTNWCRRAVKTAADVFSALSLENQNKVLAAVLSRSSRGFFGCSVPSAVADGFEQELNMAFNCLIQGGGGASAAVSQGNLTTAAFLVARVAFQDPEAALKSCCHSAVFNRGAFSLIAKILQQLPGLRGQRGGEDEANRKDVQQQEAGGHGSLFCRCLQTVVRGKPLSACEKEQLLKFLSLLLTPGPTLQGEQQTQRFLSPQEVVNTLVLPHLSAEAEETWDAELSLQLLHAALAVGVQEVTPSPHWVLDCSPFPLLYILAQHYNQTLMCWERSSEDSDHLSSMDAKELLESVLSLLGQVMGAEVAAAPGSWSRALFWLYNKVEELDWTVRFHLKPLWGEHFKNEVPLSLLAVCDLPEQEWSGLDLPQYGAGTGLLAWMECCCVSDALQACMLSHLSLDQRQPDHVRMFSKGLLVALTQTLPWCSLSQWSRLLRALRELMVSGRLSVPFSLEYVDYLPMLDLRRFSCELRMSVLLLRVFQLLCSSSCSSWLSADGWNHVGRLYAHAVRGIMSSVKAKLPAPPPAAAASPEAPRSTDSTSSVKTPKMHEGPLRDTKSSAQKLEGSNMAKVNGAPSQEVLFVLSQLFCHVQHIQVMTPGGQSEILFLCSLEILSHYEAVMAAFPDSCSPAESDNTQHFFSTITDNLDNQEMKAVLQQKISQLVSSAA</sequence>
<dbReference type="InterPro" id="IPR033265">
    <property type="entry name" value="GEMIN4"/>
</dbReference>
<protein>
    <submittedName>
        <fullName evidence="2">Gem (Nuclear organelle) associated protein 4</fullName>
    </submittedName>
</protein>
<dbReference type="EMBL" id="HAEF01013110">
    <property type="protein sequence ID" value="SBR54269.1"/>
    <property type="molecule type" value="Transcribed_RNA"/>
</dbReference>
<dbReference type="PANTHER" id="PTHR15571">
    <property type="entry name" value="GEM-ASSOCIATED PROTEIN 4"/>
    <property type="match status" value="1"/>
</dbReference>
<evidence type="ECO:0000256" key="1">
    <source>
        <dbReference type="SAM" id="MobiDB-lite"/>
    </source>
</evidence>
<dbReference type="PANTHER" id="PTHR15571:SF2">
    <property type="entry name" value="GEM-ASSOCIATED PROTEIN 4"/>
    <property type="match status" value="1"/>
</dbReference>
<proteinExistence type="predicted"/>
<accession>A0A1A8MD43</accession>
<reference evidence="2" key="2">
    <citation type="submission" date="2016-06" db="EMBL/GenBank/DDBJ databases">
        <title>The genome of a short-lived fish provides insights into sex chromosome evolution and the genetic control of aging.</title>
        <authorList>
            <person name="Reichwald K."/>
            <person name="Felder M."/>
            <person name="Petzold A."/>
            <person name="Koch P."/>
            <person name="Groth M."/>
            <person name="Platzer M."/>
        </authorList>
    </citation>
    <scope>NUCLEOTIDE SEQUENCE</scope>
    <source>
        <tissue evidence="2">Brain</tissue>
    </source>
</reference>
<organism evidence="2">
    <name type="scientific">Nothobranchius pienaari</name>
    <dbReference type="NCBI Taxonomy" id="704102"/>
    <lineage>
        <taxon>Eukaryota</taxon>
        <taxon>Metazoa</taxon>
        <taxon>Chordata</taxon>
        <taxon>Craniata</taxon>
        <taxon>Vertebrata</taxon>
        <taxon>Euteleostomi</taxon>
        <taxon>Actinopterygii</taxon>
        <taxon>Neopterygii</taxon>
        <taxon>Teleostei</taxon>
        <taxon>Neoteleostei</taxon>
        <taxon>Acanthomorphata</taxon>
        <taxon>Ovalentaria</taxon>
        <taxon>Atherinomorphae</taxon>
        <taxon>Cyprinodontiformes</taxon>
        <taxon>Nothobranchiidae</taxon>
        <taxon>Nothobranchius</taxon>
    </lineage>
</organism>
<dbReference type="GO" id="GO:0032797">
    <property type="term" value="C:SMN complex"/>
    <property type="evidence" value="ECO:0007669"/>
    <property type="project" value="InterPro"/>
</dbReference>
<gene>
    <name evidence="2" type="primary">GEMIN4</name>
</gene>
<evidence type="ECO:0000313" key="2">
    <source>
        <dbReference type="EMBL" id="SBR54269.1"/>
    </source>
</evidence>
<reference evidence="2" key="1">
    <citation type="submission" date="2016-05" db="EMBL/GenBank/DDBJ databases">
        <authorList>
            <person name="Lavstsen T."/>
            <person name="Jespersen J.S."/>
        </authorList>
    </citation>
    <scope>NUCLEOTIDE SEQUENCE</scope>
    <source>
        <tissue evidence="2">Brain</tissue>
    </source>
</reference>
<dbReference type="AlphaFoldDB" id="A0A1A8MD43"/>
<dbReference type="GO" id="GO:0006364">
    <property type="term" value="P:rRNA processing"/>
    <property type="evidence" value="ECO:0007669"/>
    <property type="project" value="InterPro"/>
</dbReference>
<name>A0A1A8MD43_9TELE</name>
<feature type="region of interest" description="Disordered" evidence="1">
    <location>
        <begin position="977"/>
        <end position="1018"/>
    </location>
</feature>